<dbReference type="EMBL" id="BEZZ01016063">
    <property type="protein sequence ID" value="GCC39329.1"/>
    <property type="molecule type" value="Genomic_DNA"/>
</dbReference>
<gene>
    <name evidence="2" type="ORF">chiPu_0023145</name>
</gene>
<proteinExistence type="predicted"/>
<protein>
    <submittedName>
        <fullName evidence="2">Uncharacterized protein</fullName>
    </submittedName>
</protein>
<feature type="non-terminal residue" evidence="2">
    <location>
        <position position="97"/>
    </location>
</feature>
<comment type="caution">
    <text evidence="2">The sequence shown here is derived from an EMBL/GenBank/DDBJ whole genome shotgun (WGS) entry which is preliminary data.</text>
</comment>
<dbReference type="Proteomes" id="UP000287033">
    <property type="component" value="Unassembled WGS sequence"/>
</dbReference>
<keyword evidence="3" id="KW-1185">Reference proteome</keyword>
<organism evidence="2 3">
    <name type="scientific">Chiloscyllium punctatum</name>
    <name type="common">Brownbanded bambooshark</name>
    <name type="synonym">Hemiscyllium punctatum</name>
    <dbReference type="NCBI Taxonomy" id="137246"/>
    <lineage>
        <taxon>Eukaryota</taxon>
        <taxon>Metazoa</taxon>
        <taxon>Chordata</taxon>
        <taxon>Craniata</taxon>
        <taxon>Vertebrata</taxon>
        <taxon>Chondrichthyes</taxon>
        <taxon>Elasmobranchii</taxon>
        <taxon>Galeomorphii</taxon>
        <taxon>Galeoidea</taxon>
        <taxon>Orectolobiformes</taxon>
        <taxon>Hemiscylliidae</taxon>
        <taxon>Chiloscyllium</taxon>
    </lineage>
</organism>
<evidence type="ECO:0000313" key="2">
    <source>
        <dbReference type="EMBL" id="GCC39329.1"/>
    </source>
</evidence>
<evidence type="ECO:0000256" key="1">
    <source>
        <dbReference type="SAM" id="MobiDB-lite"/>
    </source>
</evidence>
<feature type="region of interest" description="Disordered" evidence="1">
    <location>
        <begin position="15"/>
        <end position="97"/>
    </location>
</feature>
<reference evidence="2 3" key="1">
    <citation type="journal article" date="2018" name="Nat. Ecol. Evol.">
        <title>Shark genomes provide insights into elasmobranch evolution and the origin of vertebrates.</title>
        <authorList>
            <person name="Hara Y"/>
            <person name="Yamaguchi K"/>
            <person name="Onimaru K"/>
            <person name="Kadota M"/>
            <person name="Koyanagi M"/>
            <person name="Keeley SD"/>
            <person name="Tatsumi K"/>
            <person name="Tanaka K"/>
            <person name="Motone F"/>
            <person name="Kageyama Y"/>
            <person name="Nozu R"/>
            <person name="Adachi N"/>
            <person name="Nishimura O"/>
            <person name="Nakagawa R"/>
            <person name="Tanegashima C"/>
            <person name="Kiyatake I"/>
            <person name="Matsumoto R"/>
            <person name="Murakumo K"/>
            <person name="Nishida K"/>
            <person name="Terakita A"/>
            <person name="Kuratani S"/>
            <person name="Sato K"/>
            <person name="Hyodo S Kuraku.S."/>
        </authorList>
    </citation>
    <scope>NUCLEOTIDE SEQUENCE [LARGE SCALE GENOMIC DNA]</scope>
</reference>
<accession>A0A401T9L2</accession>
<sequence>MALPRGFFRLETALPILDGEPGSGRHGNHRAAGGSPSPMPGSASLRELCAACSSQPPPMLGSGLSGGARGGELGRSSGHSGQGQANPIPRAGRGMGG</sequence>
<name>A0A401T9L2_CHIPU</name>
<feature type="compositionally biased region" description="Low complexity" evidence="1">
    <location>
        <begin position="31"/>
        <end position="44"/>
    </location>
</feature>
<dbReference type="AlphaFoldDB" id="A0A401T9L2"/>
<feature type="compositionally biased region" description="Gly residues" evidence="1">
    <location>
        <begin position="63"/>
        <end position="73"/>
    </location>
</feature>
<evidence type="ECO:0000313" key="3">
    <source>
        <dbReference type="Proteomes" id="UP000287033"/>
    </source>
</evidence>